<evidence type="ECO:0000256" key="5">
    <source>
        <dbReference type="ARBA" id="ARBA00022833"/>
    </source>
</evidence>
<dbReference type="PANTHER" id="PTHR11040:SF211">
    <property type="entry name" value="ZINC TRANSPORTER ZIP11"/>
    <property type="match status" value="1"/>
</dbReference>
<gene>
    <name evidence="9" type="ORF">H8716_15290</name>
</gene>
<feature type="transmembrane region" description="Helical" evidence="8">
    <location>
        <begin position="130"/>
        <end position="148"/>
    </location>
</feature>
<dbReference type="InterPro" id="IPR003689">
    <property type="entry name" value="ZIP"/>
</dbReference>
<keyword evidence="6 8" id="KW-1133">Transmembrane helix</keyword>
<accession>A0ABR7NDD3</accession>
<dbReference type="Proteomes" id="UP000657421">
    <property type="component" value="Unassembled WGS sequence"/>
</dbReference>
<sequence>MLMNVFEGILIPFVGTTLGAACVFFMRKTLSKLLQRALALSLGIAIQNFPEGAIISMPLRAEGESKRKAFLGGVLSGVVEPIGAVMTILVAQLVIPALPYLLSFAAGAMLYVVVEELIPEMSQGQHSNIGTLFFALGFSLMMILDVALG</sequence>
<evidence type="ECO:0000256" key="2">
    <source>
        <dbReference type="ARBA" id="ARBA00006939"/>
    </source>
</evidence>
<evidence type="ECO:0000256" key="4">
    <source>
        <dbReference type="ARBA" id="ARBA00022692"/>
    </source>
</evidence>
<feature type="transmembrane region" description="Helical" evidence="8">
    <location>
        <begin position="97"/>
        <end position="118"/>
    </location>
</feature>
<keyword evidence="7 8" id="KW-0472">Membrane</keyword>
<dbReference type="Pfam" id="PF02535">
    <property type="entry name" value="Zip"/>
    <property type="match status" value="1"/>
</dbReference>
<evidence type="ECO:0000256" key="3">
    <source>
        <dbReference type="ARBA" id="ARBA00022475"/>
    </source>
</evidence>
<evidence type="ECO:0000313" key="9">
    <source>
        <dbReference type="EMBL" id="MBC8574416.1"/>
    </source>
</evidence>
<comment type="subcellular location">
    <subcellularLocation>
        <location evidence="1">Cell membrane</location>
        <topology evidence="1">Multi-pass membrane protein</topology>
    </subcellularLocation>
</comment>
<feature type="transmembrane region" description="Helical" evidence="8">
    <location>
        <begin position="6"/>
        <end position="26"/>
    </location>
</feature>
<comment type="caution">
    <text evidence="9">The sequence shown here is derived from an EMBL/GenBank/DDBJ whole genome shotgun (WGS) entry which is preliminary data.</text>
</comment>
<keyword evidence="3" id="KW-1003">Cell membrane</keyword>
<keyword evidence="5" id="KW-0862">Zinc</keyword>
<evidence type="ECO:0000256" key="6">
    <source>
        <dbReference type="ARBA" id="ARBA00022989"/>
    </source>
</evidence>
<evidence type="ECO:0000256" key="8">
    <source>
        <dbReference type="SAM" id="Phobius"/>
    </source>
</evidence>
<evidence type="ECO:0000256" key="1">
    <source>
        <dbReference type="ARBA" id="ARBA00004651"/>
    </source>
</evidence>
<name>A0ABR7NDD3_9FIRM</name>
<keyword evidence="4 8" id="KW-0812">Transmembrane</keyword>
<organism evidence="9 10">
    <name type="scientific">Jingyaoa shaoxingensis</name>
    <dbReference type="NCBI Taxonomy" id="2763671"/>
    <lineage>
        <taxon>Bacteria</taxon>
        <taxon>Bacillati</taxon>
        <taxon>Bacillota</taxon>
        <taxon>Clostridia</taxon>
        <taxon>Lachnospirales</taxon>
        <taxon>Lachnospiraceae</taxon>
        <taxon>Jingyaoa</taxon>
    </lineage>
</organism>
<keyword evidence="10" id="KW-1185">Reference proteome</keyword>
<evidence type="ECO:0000256" key="7">
    <source>
        <dbReference type="ARBA" id="ARBA00023136"/>
    </source>
</evidence>
<proteinExistence type="inferred from homology"/>
<dbReference type="PANTHER" id="PTHR11040">
    <property type="entry name" value="ZINC/IRON TRANSPORTER"/>
    <property type="match status" value="1"/>
</dbReference>
<protein>
    <submittedName>
        <fullName evidence="9">ZIP family metal transporter</fullName>
    </submittedName>
</protein>
<evidence type="ECO:0000313" key="10">
    <source>
        <dbReference type="Proteomes" id="UP000657421"/>
    </source>
</evidence>
<comment type="similarity">
    <text evidence="2">Belongs to the ZIP transporter (TC 2.A.5) family.</text>
</comment>
<dbReference type="EMBL" id="JACRSZ010000021">
    <property type="protein sequence ID" value="MBC8574416.1"/>
    <property type="molecule type" value="Genomic_DNA"/>
</dbReference>
<feature type="transmembrane region" description="Helical" evidence="8">
    <location>
        <begin position="69"/>
        <end position="91"/>
    </location>
</feature>
<reference evidence="9 10" key="1">
    <citation type="submission" date="2020-08" db="EMBL/GenBank/DDBJ databases">
        <title>Genome public.</title>
        <authorList>
            <person name="Liu C."/>
            <person name="Sun Q."/>
        </authorList>
    </citation>
    <scope>NUCLEOTIDE SEQUENCE [LARGE SCALE GENOMIC DNA]</scope>
    <source>
        <strain evidence="9 10">NSJ-46</strain>
    </source>
</reference>